<reference evidence="1 2" key="1">
    <citation type="journal article" date="2010" name="J. Bacteriol.">
        <title>Biochemical characterization of a novel indole prenyltransferase from Streptomyces sp. SN-593.</title>
        <authorList>
            <person name="Takahashi S."/>
            <person name="Takagi H."/>
            <person name="Toyoda A."/>
            <person name="Uramoto M."/>
            <person name="Nogawa T."/>
            <person name="Ueki M."/>
            <person name="Sakaki Y."/>
            <person name="Osada H."/>
        </authorList>
    </citation>
    <scope>NUCLEOTIDE SEQUENCE [LARGE SCALE GENOMIC DNA]</scope>
    <source>
        <strain evidence="1 2">SN-593</strain>
    </source>
</reference>
<reference evidence="1 2" key="2">
    <citation type="journal article" date="2011" name="J. Antibiot.">
        <title>Furaquinocins I and J: novel polyketide isoprenoid hybrid compounds from Streptomyces reveromyceticus SN-593.</title>
        <authorList>
            <person name="Panthee S."/>
            <person name="Takahashi S."/>
            <person name="Takagi H."/>
            <person name="Nogawa T."/>
            <person name="Oowada E."/>
            <person name="Uramoto M."/>
            <person name="Osada H."/>
        </authorList>
    </citation>
    <scope>NUCLEOTIDE SEQUENCE [LARGE SCALE GENOMIC DNA]</scope>
    <source>
        <strain evidence="1 2">SN-593</strain>
    </source>
</reference>
<dbReference type="AlphaFoldDB" id="A0A7U3UTI9"/>
<reference evidence="1 2" key="4">
    <citation type="journal article" date="2020" name="Sci. Rep.">
        <title>beta-carboline chemical signals induce reveromycin production through a LuxR family regulator in Streptomyces sp. SN-593.</title>
        <authorList>
            <person name="Panthee S."/>
            <person name="Kito N."/>
            <person name="Hayashi T."/>
            <person name="Shimizu T."/>
            <person name="Ishikawa J."/>
            <person name="Hamamoto H."/>
            <person name="Osada H."/>
            <person name="Takahashi S."/>
        </authorList>
    </citation>
    <scope>NUCLEOTIDE SEQUENCE [LARGE SCALE GENOMIC DNA]</scope>
    <source>
        <strain evidence="1 2">SN-593</strain>
    </source>
</reference>
<proteinExistence type="predicted"/>
<keyword evidence="2" id="KW-1185">Reference proteome</keyword>
<evidence type="ECO:0008006" key="3">
    <source>
        <dbReference type="Google" id="ProtNLM"/>
    </source>
</evidence>
<sequence length="383" mass="41883">MAELGCAQEYRAIIHWRGGSRPFTSPQVSALTSVKWNRTVNDTSEGTITIAKGAAGRECCGLLGQIEPYVHELSLYRDSELVWQGPVTRTVENRTTFTVEAKDVTEWLARCVNTTLLRYLSTNPADPMHGGPVQEIAETIIRLNLETTGFSSGPDWPVMLDYIVRDDDTVDTFFEKDGSDNVSVWIVPILQILDDELVTRGLEYTTVGRSLILGRPQTTDDPAQARLTLEHFAGDVQITRDGANAATLVWVTNQNDQEIAGTQFGVSGVISPYYGRLDTLIRTQAEGLTAYDLWQIARASYNGRNPVPTSLSIPEGSSLAASAPVSMRQLVPGVRMDVVATDMCNDLSQPYRLSDVDVEWGSTGEQVGVSLVPIGDPFTGDPP</sequence>
<dbReference type="KEGG" id="arev:RVR_4529"/>
<protein>
    <recommendedName>
        <fullName evidence="3">Minor tail protein</fullName>
    </recommendedName>
</protein>
<accession>A0A7U3UTI9</accession>
<dbReference type="RefSeq" id="WP_202234535.1">
    <property type="nucleotide sequence ID" value="NZ_AP018365.1"/>
</dbReference>
<evidence type="ECO:0000313" key="1">
    <source>
        <dbReference type="EMBL" id="BBA98373.1"/>
    </source>
</evidence>
<reference evidence="1 2" key="3">
    <citation type="journal article" date="2011" name="Nat. Chem. Biol.">
        <title>Reveromycin A biosynthesis uses RevG and RevJ for stereospecific spiroacetal formation.</title>
        <authorList>
            <person name="Takahashi S."/>
            <person name="Toyoda A."/>
            <person name="Sekiyama Y."/>
            <person name="Takagi H."/>
            <person name="Nogawa T."/>
            <person name="Uramoto M."/>
            <person name="Suzuki R."/>
            <person name="Koshino H."/>
            <person name="Kumano T."/>
            <person name="Panthee S."/>
            <person name="Dairi T."/>
            <person name="Ishikawa J."/>
            <person name="Ikeda H."/>
            <person name="Sakaki Y."/>
            <person name="Osada H."/>
        </authorList>
    </citation>
    <scope>NUCLEOTIDE SEQUENCE [LARGE SCALE GENOMIC DNA]</scope>
    <source>
        <strain evidence="1 2">SN-593</strain>
    </source>
</reference>
<dbReference type="Proteomes" id="UP000595703">
    <property type="component" value="Chromosome"/>
</dbReference>
<organism evidence="1 2">
    <name type="scientific">Actinacidiphila reveromycinica</name>
    <dbReference type="NCBI Taxonomy" id="659352"/>
    <lineage>
        <taxon>Bacteria</taxon>
        <taxon>Bacillati</taxon>
        <taxon>Actinomycetota</taxon>
        <taxon>Actinomycetes</taxon>
        <taxon>Kitasatosporales</taxon>
        <taxon>Streptomycetaceae</taxon>
        <taxon>Actinacidiphila</taxon>
    </lineage>
</organism>
<name>A0A7U3UTI9_9ACTN</name>
<dbReference type="EMBL" id="AP018365">
    <property type="protein sequence ID" value="BBA98373.1"/>
    <property type="molecule type" value="Genomic_DNA"/>
</dbReference>
<evidence type="ECO:0000313" key="2">
    <source>
        <dbReference type="Proteomes" id="UP000595703"/>
    </source>
</evidence>
<gene>
    <name evidence="1" type="ORF">RVR_4529</name>
</gene>